<organism evidence="7 8">
    <name type="scientific">Propylenella binzhouense</name>
    <dbReference type="NCBI Taxonomy" id="2555902"/>
    <lineage>
        <taxon>Bacteria</taxon>
        <taxon>Pseudomonadati</taxon>
        <taxon>Pseudomonadota</taxon>
        <taxon>Alphaproteobacteria</taxon>
        <taxon>Hyphomicrobiales</taxon>
        <taxon>Propylenellaceae</taxon>
        <taxon>Propylenella</taxon>
    </lineage>
</organism>
<keyword evidence="1" id="KW-0678">Repressor</keyword>
<dbReference type="PANTHER" id="PTHR30055:SF175">
    <property type="entry name" value="HTH-TYPE TRANSCRIPTIONAL REPRESSOR KSTR2"/>
    <property type="match status" value="1"/>
</dbReference>
<keyword evidence="3 5" id="KW-0238">DNA-binding</keyword>
<evidence type="ECO:0000256" key="4">
    <source>
        <dbReference type="ARBA" id="ARBA00023163"/>
    </source>
</evidence>
<evidence type="ECO:0000256" key="2">
    <source>
        <dbReference type="ARBA" id="ARBA00023015"/>
    </source>
</evidence>
<dbReference type="Pfam" id="PF17932">
    <property type="entry name" value="TetR_C_24"/>
    <property type="match status" value="1"/>
</dbReference>
<keyword evidence="8" id="KW-1185">Reference proteome</keyword>
<reference evidence="7" key="1">
    <citation type="submission" date="2019-03" db="EMBL/GenBank/DDBJ databases">
        <title>Afifella sp. nov., isolated from activated sludge.</title>
        <authorList>
            <person name="Li Q."/>
            <person name="Liu Y."/>
        </authorList>
    </citation>
    <scope>NUCLEOTIDE SEQUENCE</scope>
    <source>
        <strain evidence="7">L72</strain>
    </source>
</reference>
<dbReference type="EMBL" id="SPKJ01000007">
    <property type="protein sequence ID" value="MYZ46898.1"/>
    <property type="molecule type" value="Genomic_DNA"/>
</dbReference>
<comment type="caution">
    <text evidence="7">The sequence shown here is derived from an EMBL/GenBank/DDBJ whole genome shotgun (WGS) entry which is preliminary data.</text>
</comment>
<protein>
    <submittedName>
        <fullName evidence="7">TetR/AcrR family transcriptional regulator</fullName>
    </submittedName>
</protein>
<dbReference type="PRINTS" id="PR00455">
    <property type="entry name" value="HTHTETR"/>
</dbReference>
<name>A0A964T1T8_9HYPH</name>
<dbReference type="PANTHER" id="PTHR30055">
    <property type="entry name" value="HTH-TYPE TRANSCRIPTIONAL REGULATOR RUTR"/>
    <property type="match status" value="1"/>
</dbReference>
<dbReference type="Proteomes" id="UP000773614">
    <property type="component" value="Unassembled WGS sequence"/>
</dbReference>
<evidence type="ECO:0000259" key="6">
    <source>
        <dbReference type="PROSITE" id="PS50977"/>
    </source>
</evidence>
<gene>
    <name evidence="7" type="ORF">E4O86_04130</name>
</gene>
<evidence type="ECO:0000256" key="3">
    <source>
        <dbReference type="ARBA" id="ARBA00023125"/>
    </source>
</evidence>
<feature type="domain" description="HTH tetR-type" evidence="6">
    <location>
        <begin position="18"/>
        <end position="78"/>
    </location>
</feature>
<dbReference type="SUPFAM" id="SSF48498">
    <property type="entry name" value="Tetracyclin repressor-like, C-terminal domain"/>
    <property type="match status" value="1"/>
</dbReference>
<feature type="DNA-binding region" description="H-T-H motif" evidence="5">
    <location>
        <begin position="41"/>
        <end position="60"/>
    </location>
</feature>
<dbReference type="InterPro" id="IPR036271">
    <property type="entry name" value="Tet_transcr_reg_TetR-rel_C_sf"/>
</dbReference>
<dbReference type="SUPFAM" id="SSF46689">
    <property type="entry name" value="Homeodomain-like"/>
    <property type="match status" value="1"/>
</dbReference>
<evidence type="ECO:0000313" key="7">
    <source>
        <dbReference type="EMBL" id="MYZ46898.1"/>
    </source>
</evidence>
<dbReference type="InterPro" id="IPR009057">
    <property type="entry name" value="Homeodomain-like_sf"/>
</dbReference>
<keyword evidence="2" id="KW-0805">Transcription regulation</keyword>
<keyword evidence="4" id="KW-0804">Transcription</keyword>
<evidence type="ECO:0000256" key="5">
    <source>
        <dbReference type="PROSITE-ProRule" id="PRU00335"/>
    </source>
</evidence>
<dbReference type="InterPro" id="IPR050109">
    <property type="entry name" value="HTH-type_TetR-like_transc_reg"/>
</dbReference>
<dbReference type="RefSeq" id="WP_161139240.1">
    <property type="nucleotide sequence ID" value="NZ_SPKJ01000007.1"/>
</dbReference>
<dbReference type="AlphaFoldDB" id="A0A964T1T8"/>
<accession>A0A964T1T8</accession>
<dbReference type="Gene3D" id="1.10.357.10">
    <property type="entry name" value="Tetracycline Repressor, domain 2"/>
    <property type="match status" value="1"/>
</dbReference>
<dbReference type="PROSITE" id="PS50977">
    <property type="entry name" value="HTH_TETR_2"/>
    <property type="match status" value="1"/>
</dbReference>
<dbReference type="Gene3D" id="1.10.10.60">
    <property type="entry name" value="Homeodomain-like"/>
    <property type="match status" value="1"/>
</dbReference>
<dbReference type="InterPro" id="IPR041490">
    <property type="entry name" value="KstR2_TetR_C"/>
</dbReference>
<dbReference type="OrthoDB" id="7584337at2"/>
<proteinExistence type="predicted"/>
<dbReference type="InterPro" id="IPR001647">
    <property type="entry name" value="HTH_TetR"/>
</dbReference>
<dbReference type="PROSITE" id="PS01081">
    <property type="entry name" value="HTH_TETR_1"/>
    <property type="match status" value="1"/>
</dbReference>
<dbReference type="GO" id="GO:0003700">
    <property type="term" value="F:DNA-binding transcription factor activity"/>
    <property type="evidence" value="ECO:0007669"/>
    <property type="project" value="TreeGrafter"/>
</dbReference>
<dbReference type="Pfam" id="PF00440">
    <property type="entry name" value="TetR_N"/>
    <property type="match status" value="1"/>
</dbReference>
<sequence>MAPQRKAQQLGIRDEVAALKRSRTIAAAVELFYEKGYENTTLDAVAERLGVTKPFIYAHFSSKGELLAEICSRGIASSLEAMDSVLPLKASPTEKLRVLGERFVRAVLTSQMHIAIFSREEKNLAVADFNRINDMRRDFDRKLTALLREGIEAGEFHVSDAHMAALAIGGMVSWAYVWYRPDGRLSLDEVVDRMALLILDMVNADTGKG</sequence>
<evidence type="ECO:0000313" key="8">
    <source>
        <dbReference type="Proteomes" id="UP000773614"/>
    </source>
</evidence>
<dbReference type="InterPro" id="IPR023772">
    <property type="entry name" value="DNA-bd_HTH_TetR-type_CS"/>
</dbReference>
<evidence type="ECO:0000256" key="1">
    <source>
        <dbReference type="ARBA" id="ARBA00022491"/>
    </source>
</evidence>
<dbReference type="GO" id="GO:0000976">
    <property type="term" value="F:transcription cis-regulatory region binding"/>
    <property type="evidence" value="ECO:0007669"/>
    <property type="project" value="TreeGrafter"/>
</dbReference>